<dbReference type="RefSeq" id="WP_088699195.1">
    <property type="nucleotide sequence ID" value="NZ_JPUA01000012.1"/>
</dbReference>
<organism evidence="1 2">
    <name type="scientific">Halomonas campaniensis</name>
    <dbReference type="NCBI Taxonomy" id="213554"/>
    <lineage>
        <taxon>Bacteria</taxon>
        <taxon>Pseudomonadati</taxon>
        <taxon>Pseudomonadota</taxon>
        <taxon>Gammaproteobacteria</taxon>
        <taxon>Oceanospirillales</taxon>
        <taxon>Halomonadaceae</taxon>
        <taxon>Halomonas</taxon>
    </lineage>
</organism>
<accession>A0A246S4S5</accession>
<dbReference type="PANTHER" id="PTHR35175">
    <property type="entry name" value="DUF1289 DOMAIN-CONTAINING PROTEIN"/>
    <property type="match status" value="1"/>
</dbReference>
<reference evidence="1 2" key="1">
    <citation type="submission" date="2014-08" db="EMBL/GenBank/DDBJ databases">
        <title>Draft genome sequence of a novel L-asparaginase producing marine bacterium, Halomonas campaniensis.</title>
        <authorList>
            <person name="Sundarakrishnan B."/>
            <person name="Moushumi Priya A."/>
            <person name="Raman G."/>
            <person name="Sakthivel N."/>
            <person name="Park S."/>
            <person name="Jayachandran S."/>
        </authorList>
    </citation>
    <scope>NUCLEOTIDE SEQUENCE [LARGE SCALE GENOMIC DNA]</scope>
    <source>
        <strain evidence="1 2">SK03</strain>
    </source>
</reference>
<dbReference type="Pfam" id="PF06945">
    <property type="entry name" value="DUF1289"/>
    <property type="match status" value="1"/>
</dbReference>
<dbReference type="OrthoDB" id="8911262at2"/>
<evidence type="ECO:0000313" key="1">
    <source>
        <dbReference type="EMBL" id="OWV30745.1"/>
    </source>
</evidence>
<dbReference type="InterPro" id="IPR010710">
    <property type="entry name" value="DUF1289"/>
</dbReference>
<protein>
    <recommendedName>
        <fullName evidence="3">DUF1289 domain-containing protein</fullName>
    </recommendedName>
</protein>
<comment type="caution">
    <text evidence="1">The sequence shown here is derived from an EMBL/GenBank/DDBJ whole genome shotgun (WGS) entry which is preliminary data.</text>
</comment>
<dbReference type="PANTHER" id="PTHR35175:SF2">
    <property type="entry name" value="DUF1289 DOMAIN-CONTAINING PROTEIN"/>
    <property type="match status" value="1"/>
</dbReference>
<evidence type="ECO:0008006" key="3">
    <source>
        <dbReference type="Google" id="ProtNLM"/>
    </source>
</evidence>
<evidence type="ECO:0000313" key="2">
    <source>
        <dbReference type="Proteomes" id="UP000197334"/>
    </source>
</evidence>
<dbReference type="EMBL" id="JPUA01000012">
    <property type="protein sequence ID" value="OWV30745.1"/>
    <property type="molecule type" value="Genomic_DNA"/>
</dbReference>
<name>A0A246S4S5_9GAMM</name>
<gene>
    <name evidence="1" type="ORF">JI62_05450</name>
</gene>
<sequence length="86" mass="9160">MTKDSAPPAPRPLSPCIQICQIEPTTSVCEGCGRTLDEIALWGSMTEAEKTPVWERLVAEGYVSKGYVPKDNVSKGYISKGSVSGG</sequence>
<dbReference type="AlphaFoldDB" id="A0A246S4S5"/>
<dbReference type="Proteomes" id="UP000197334">
    <property type="component" value="Unassembled WGS sequence"/>
</dbReference>
<proteinExistence type="predicted"/>
<keyword evidence="2" id="KW-1185">Reference proteome</keyword>